<protein>
    <submittedName>
        <fullName evidence="2">Scr1 family TA system antitoxin-like transcriptional regulator</fullName>
    </submittedName>
</protein>
<dbReference type="RefSeq" id="WP_379871233.1">
    <property type="nucleotide sequence ID" value="NZ_JBHTBH010000005.1"/>
</dbReference>
<name>A0ABW2KH01_9ACTN</name>
<evidence type="ECO:0000313" key="2">
    <source>
        <dbReference type="EMBL" id="MFC7328584.1"/>
    </source>
</evidence>
<dbReference type="EMBL" id="JBHTBH010000005">
    <property type="protein sequence ID" value="MFC7328584.1"/>
    <property type="molecule type" value="Genomic_DNA"/>
</dbReference>
<dbReference type="Pfam" id="PF19054">
    <property type="entry name" value="DUF5753"/>
    <property type="match status" value="1"/>
</dbReference>
<reference evidence="3" key="1">
    <citation type="journal article" date="2019" name="Int. J. Syst. Evol. Microbiol.">
        <title>The Global Catalogue of Microorganisms (GCM) 10K type strain sequencing project: providing services to taxonomists for standard genome sequencing and annotation.</title>
        <authorList>
            <consortium name="The Broad Institute Genomics Platform"/>
            <consortium name="The Broad Institute Genome Sequencing Center for Infectious Disease"/>
            <person name="Wu L."/>
            <person name="Ma J."/>
        </authorList>
    </citation>
    <scope>NUCLEOTIDE SEQUENCE [LARGE SCALE GENOMIC DNA]</scope>
    <source>
        <strain evidence="3">CGMCC 4.7382</strain>
    </source>
</reference>
<evidence type="ECO:0000313" key="3">
    <source>
        <dbReference type="Proteomes" id="UP001596540"/>
    </source>
</evidence>
<feature type="domain" description="DUF5753" evidence="1">
    <location>
        <begin position="9"/>
        <end position="57"/>
    </location>
</feature>
<proteinExistence type="predicted"/>
<accession>A0ABW2KH01</accession>
<keyword evidence="3" id="KW-1185">Reference proteome</keyword>
<comment type="caution">
    <text evidence="2">The sequence shown here is derived from an EMBL/GenBank/DDBJ whole genome shotgun (WGS) entry which is preliminary data.</text>
</comment>
<gene>
    <name evidence="2" type="ORF">ACFQRF_12600</name>
</gene>
<dbReference type="InterPro" id="IPR043917">
    <property type="entry name" value="DUF5753"/>
</dbReference>
<dbReference type="Proteomes" id="UP001596540">
    <property type="component" value="Unassembled WGS sequence"/>
</dbReference>
<evidence type="ECO:0000259" key="1">
    <source>
        <dbReference type="Pfam" id="PF19054"/>
    </source>
</evidence>
<sequence>MPRHGLADDGLTTVYSASQTGSLFLDDRDANDMHAAIFNKLRIAALSRSATPDLLTEFGQ</sequence>
<organism evidence="2 3">
    <name type="scientific">Marinactinospora rubrisoli</name>
    <dbReference type="NCBI Taxonomy" id="2715399"/>
    <lineage>
        <taxon>Bacteria</taxon>
        <taxon>Bacillati</taxon>
        <taxon>Actinomycetota</taxon>
        <taxon>Actinomycetes</taxon>
        <taxon>Streptosporangiales</taxon>
        <taxon>Nocardiopsidaceae</taxon>
        <taxon>Marinactinospora</taxon>
    </lineage>
</organism>